<evidence type="ECO:0000313" key="1">
    <source>
        <dbReference type="EMBL" id="PUZ49421.1"/>
    </source>
</evidence>
<gene>
    <name evidence="1" type="ORF">GQ55_7G324600</name>
</gene>
<proteinExistence type="predicted"/>
<keyword evidence="2" id="KW-1185">Reference proteome</keyword>
<name>A0A2T7D1I7_9POAL</name>
<reference evidence="1 2" key="1">
    <citation type="submission" date="2018-04" db="EMBL/GenBank/DDBJ databases">
        <title>WGS assembly of Panicum hallii var. hallii HAL2.</title>
        <authorList>
            <person name="Lovell J."/>
            <person name="Jenkins J."/>
            <person name="Lowry D."/>
            <person name="Mamidi S."/>
            <person name="Sreedasyam A."/>
            <person name="Weng X."/>
            <person name="Barry K."/>
            <person name="Bonette J."/>
            <person name="Campitelli B."/>
            <person name="Daum C."/>
            <person name="Gordon S."/>
            <person name="Gould B."/>
            <person name="Lipzen A."/>
            <person name="MacQueen A."/>
            <person name="Palacio-Mejia J."/>
            <person name="Plott C."/>
            <person name="Shakirov E."/>
            <person name="Shu S."/>
            <person name="Yoshinaga Y."/>
            <person name="Zane M."/>
            <person name="Rokhsar D."/>
            <person name="Grimwood J."/>
            <person name="Schmutz J."/>
            <person name="Juenger T."/>
        </authorList>
    </citation>
    <scope>NUCLEOTIDE SEQUENCE [LARGE SCALE GENOMIC DNA]</scope>
    <source>
        <strain evidence="2">cv. HAL2</strain>
    </source>
</reference>
<evidence type="ECO:0000313" key="2">
    <source>
        <dbReference type="Proteomes" id="UP000244336"/>
    </source>
</evidence>
<dbReference type="Proteomes" id="UP000244336">
    <property type="component" value="Chromosome 7"/>
</dbReference>
<organism evidence="1 2">
    <name type="scientific">Panicum hallii var. hallii</name>
    <dbReference type="NCBI Taxonomy" id="1504633"/>
    <lineage>
        <taxon>Eukaryota</taxon>
        <taxon>Viridiplantae</taxon>
        <taxon>Streptophyta</taxon>
        <taxon>Embryophyta</taxon>
        <taxon>Tracheophyta</taxon>
        <taxon>Spermatophyta</taxon>
        <taxon>Magnoliopsida</taxon>
        <taxon>Liliopsida</taxon>
        <taxon>Poales</taxon>
        <taxon>Poaceae</taxon>
        <taxon>PACMAD clade</taxon>
        <taxon>Panicoideae</taxon>
        <taxon>Panicodae</taxon>
        <taxon>Paniceae</taxon>
        <taxon>Panicinae</taxon>
        <taxon>Panicum</taxon>
        <taxon>Panicum sect. Panicum</taxon>
    </lineage>
</organism>
<protein>
    <submittedName>
        <fullName evidence="1">Uncharacterized protein</fullName>
    </submittedName>
</protein>
<dbReference type="EMBL" id="CM009755">
    <property type="protein sequence ID" value="PUZ49421.1"/>
    <property type="molecule type" value="Genomic_DNA"/>
</dbReference>
<dbReference type="AlphaFoldDB" id="A0A2T7D1I7"/>
<accession>A0A2T7D1I7</accession>
<dbReference type="Gramene" id="PUZ49421">
    <property type="protein sequence ID" value="PUZ49421"/>
    <property type="gene ID" value="GQ55_7G324600"/>
</dbReference>
<sequence>MESQECWEEAASGTASVWLLWKAAVVRWASLVSRMRHPNSHRHALGELNNQAPRKRG</sequence>